<dbReference type="EMBL" id="QVTD01000003">
    <property type="protein sequence ID" value="RFU65719.1"/>
    <property type="molecule type" value="Genomic_DNA"/>
</dbReference>
<reference evidence="2 3" key="1">
    <citation type="submission" date="2018-08" db="EMBL/GenBank/DDBJ databases">
        <title>Bacillus chawlae sp. nov., Bacillus glennii sp. nov., and Bacillus saganii sp. nov. Isolated from the Vehicle Assembly Building at Kennedy Space Center where the Viking Spacecraft were Assembled.</title>
        <authorList>
            <person name="Seuylemezian A."/>
            <person name="Vaishampayan P."/>
        </authorList>
    </citation>
    <scope>NUCLEOTIDE SEQUENCE [LARGE SCALE GENOMIC DNA]</scope>
    <source>
        <strain evidence="2 3">V44-8</strain>
    </source>
</reference>
<dbReference type="PANTHER" id="PTHR39165">
    <property type="entry name" value="IG HYPOTHETICAL 17883"/>
    <property type="match status" value="1"/>
</dbReference>
<feature type="transmembrane region" description="Helical" evidence="1">
    <location>
        <begin position="7"/>
        <end position="37"/>
    </location>
</feature>
<dbReference type="Pfam" id="PF04306">
    <property type="entry name" value="DUF456"/>
    <property type="match status" value="1"/>
</dbReference>
<keyword evidence="1" id="KW-0472">Membrane</keyword>
<dbReference type="Proteomes" id="UP000262939">
    <property type="component" value="Unassembled WGS sequence"/>
</dbReference>
<gene>
    <name evidence="2" type="ORF">D0466_07560</name>
</gene>
<feature type="transmembrane region" description="Helical" evidence="1">
    <location>
        <begin position="49"/>
        <end position="69"/>
    </location>
</feature>
<proteinExistence type="predicted"/>
<evidence type="ECO:0000313" key="2">
    <source>
        <dbReference type="EMBL" id="RFU65719.1"/>
    </source>
</evidence>
<protein>
    <submittedName>
        <fullName evidence="2">DUF456 domain-containing protein</fullName>
    </submittedName>
</protein>
<keyword evidence="1" id="KW-0812">Transmembrane</keyword>
<dbReference type="InterPro" id="IPR007403">
    <property type="entry name" value="DUF456"/>
</dbReference>
<organism evidence="2 3">
    <name type="scientific">Peribacillus glennii</name>
    <dbReference type="NCBI Taxonomy" id="2303991"/>
    <lineage>
        <taxon>Bacteria</taxon>
        <taxon>Bacillati</taxon>
        <taxon>Bacillota</taxon>
        <taxon>Bacilli</taxon>
        <taxon>Bacillales</taxon>
        <taxon>Bacillaceae</taxon>
        <taxon>Peribacillus</taxon>
    </lineage>
</organism>
<evidence type="ECO:0000256" key="1">
    <source>
        <dbReference type="SAM" id="Phobius"/>
    </source>
</evidence>
<accession>A0A372LI15</accession>
<feature type="transmembrane region" description="Helical" evidence="1">
    <location>
        <begin position="89"/>
        <end position="114"/>
    </location>
</feature>
<comment type="caution">
    <text evidence="2">The sequence shown here is derived from an EMBL/GenBank/DDBJ whole genome shotgun (WGS) entry which is preliminary data.</text>
</comment>
<sequence length="161" mass="17509">MDTIYWILIAAAFVIGFIGLVFPVIPSVLFIFGGILLYGFLLTFEPFNWVFWVIQILLVVLLFMADYVANMIGVKKYGGSRAAIWGSTIGILIGPFVIPGFGILIGPFIGAIIAEVIIHRTNLGTAVKIGVGSLIGFISSVFAKALIQLFMVGYFLFVVLL</sequence>
<keyword evidence="3" id="KW-1185">Reference proteome</keyword>
<feature type="transmembrane region" description="Helical" evidence="1">
    <location>
        <begin position="134"/>
        <end position="160"/>
    </location>
</feature>
<dbReference type="RefSeq" id="WP_117321891.1">
    <property type="nucleotide sequence ID" value="NZ_QVTD01000003.1"/>
</dbReference>
<keyword evidence="1" id="KW-1133">Transmembrane helix</keyword>
<dbReference type="AlphaFoldDB" id="A0A372LI15"/>
<dbReference type="OrthoDB" id="9808460at2"/>
<evidence type="ECO:0000313" key="3">
    <source>
        <dbReference type="Proteomes" id="UP000262939"/>
    </source>
</evidence>
<name>A0A372LI15_9BACI</name>
<dbReference type="PANTHER" id="PTHR39165:SF1">
    <property type="entry name" value="DUF456 DOMAIN-CONTAINING PROTEIN"/>
    <property type="match status" value="1"/>
</dbReference>